<feature type="compositionally biased region" description="Basic and acidic residues" evidence="1">
    <location>
        <begin position="47"/>
        <end position="68"/>
    </location>
</feature>
<protein>
    <recommendedName>
        <fullName evidence="2">Phage-Barnase-EndoU-ColicinE5/D-RelE like nuclease 3 domain-containing protein</fullName>
    </recommendedName>
</protein>
<gene>
    <name evidence="3" type="ORF">NO2_0039</name>
</gene>
<evidence type="ECO:0000256" key="1">
    <source>
        <dbReference type="SAM" id="MobiDB-lite"/>
    </source>
</evidence>
<evidence type="ECO:0000313" key="3">
    <source>
        <dbReference type="EMBL" id="GBR75358.1"/>
    </source>
</evidence>
<dbReference type="Pfam" id="PF18812">
    <property type="entry name" value="PBECR3"/>
    <property type="match status" value="1"/>
</dbReference>
<keyword evidence="4" id="KW-1185">Reference proteome</keyword>
<dbReference type="InterPro" id="IPR041301">
    <property type="entry name" value="PBECR3"/>
</dbReference>
<feature type="region of interest" description="Disordered" evidence="1">
    <location>
        <begin position="18"/>
        <end position="68"/>
    </location>
</feature>
<organism evidence="3 4">
    <name type="scientific">Candidatus Termititenax persephonae</name>
    <dbReference type="NCBI Taxonomy" id="2218525"/>
    <lineage>
        <taxon>Bacteria</taxon>
        <taxon>Bacillati</taxon>
        <taxon>Candidatus Margulisiibacteriota</taxon>
        <taxon>Candidatus Termititenacia</taxon>
        <taxon>Candidatus Termititenacales</taxon>
        <taxon>Candidatus Termititenacaceae</taxon>
        <taxon>Candidatus Termititenax</taxon>
    </lineage>
</organism>
<feature type="compositionally biased region" description="Low complexity" evidence="1">
    <location>
        <begin position="28"/>
        <end position="44"/>
    </location>
</feature>
<proteinExistence type="predicted"/>
<feature type="domain" description="Phage-Barnase-EndoU-ColicinE5/D-RelE like nuclease 3" evidence="2">
    <location>
        <begin position="106"/>
        <end position="219"/>
    </location>
</feature>
<dbReference type="Proteomes" id="UP000275925">
    <property type="component" value="Unassembled WGS sequence"/>
</dbReference>
<dbReference type="AlphaFoldDB" id="A0A388TE99"/>
<sequence>MSAQKGGRILRVIENYNSDFREEEHPRNNNGKFSTSSGSGSSKSKPQKTDRTQETGMADDLKTKKQKQEIISRLDKDYIQTAEEFFEKAKGKIKQRKEKVYRSIDKQEAKRIKDVTGLDVEGYEHKIINEDFAHIFRRHGNPRKQEKLGQVAVTKDDLKLIPEITKNYDSLKLSPETSEGRPVLVYTKKIGNEYYYLETVGGKKTRDLRSKSMWIRKTGTTD</sequence>
<evidence type="ECO:0000259" key="2">
    <source>
        <dbReference type="Pfam" id="PF18812"/>
    </source>
</evidence>
<comment type="caution">
    <text evidence="3">The sequence shown here is derived from an EMBL/GenBank/DDBJ whole genome shotgun (WGS) entry which is preliminary data.</text>
</comment>
<name>A0A388TE99_9BACT</name>
<accession>A0A388TE99</accession>
<evidence type="ECO:0000313" key="4">
    <source>
        <dbReference type="Proteomes" id="UP000275925"/>
    </source>
</evidence>
<reference evidence="3 4" key="1">
    <citation type="journal article" date="2019" name="ISME J.">
        <title>Genome analyses of uncultured TG2/ZB3 bacteria in 'Margulisbacteria' specifically attached to ectosymbiotic spirochetes of protists in the termite gut.</title>
        <authorList>
            <person name="Utami Y.D."/>
            <person name="Kuwahara H."/>
            <person name="Igai K."/>
            <person name="Murakami T."/>
            <person name="Sugaya K."/>
            <person name="Morikawa T."/>
            <person name="Nagura Y."/>
            <person name="Yuki M."/>
            <person name="Deevong P."/>
            <person name="Inoue T."/>
            <person name="Kihara K."/>
            <person name="Lo N."/>
            <person name="Yamada A."/>
            <person name="Ohkuma M."/>
            <person name="Hongoh Y."/>
        </authorList>
    </citation>
    <scope>NUCLEOTIDE SEQUENCE [LARGE SCALE GENOMIC DNA]</scope>
    <source>
        <strain evidence="3">NkOx7-02</strain>
    </source>
</reference>
<dbReference type="EMBL" id="BGZO01000001">
    <property type="protein sequence ID" value="GBR75358.1"/>
    <property type="molecule type" value="Genomic_DNA"/>
</dbReference>